<evidence type="ECO:0000313" key="6">
    <source>
        <dbReference type="EMBL" id="GGV20234.1"/>
    </source>
</evidence>
<dbReference type="InterPro" id="IPR036388">
    <property type="entry name" value="WH-like_DNA-bd_sf"/>
</dbReference>
<dbReference type="InterPro" id="IPR036390">
    <property type="entry name" value="WH_DNA-bd_sf"/>
</dbReference>
<reference evidence="6" key="2">
    <citation type="submission" date="2020-09" db="EMBL/GenBank/DDBJ databases">
        <authorList>
            <person name="Sun Q."/>
            <person name="Ohkuma M."/>
        </authorList>
    </citation>
    <scope>NUCLEOTIDE SEQUENCE</scope>
    <source>
        <strain evidence="6">JCM 4369</strain>
    </source>
</reference>
<comment type="caution">
    <text evidence="6">The sequence shown here is derived from an EMBL/GenBank/DDBJ whole genome shotgun (WGS) entry which is preliminary data.</text>
</comment>
<dbReference type="EMBL" id="BMTD01000021">
    <property type="protein sequence ID" value="GGV20234.1"/>
    <property type="molecule type" value="Genomic_DNA"/>
</dbReference>
<dbReference type="Proteomes" id="UP000618795">
    <property type="component" value="Unassembled WGS sequence"/>
</dbReference>
<reference evidence="6" key="1">
    <citation type="journal article" date="2014" name="Int. J. Syst. Evol. Microbiol.">
        <title>Complete genome sequence of Corynebacterium casei LMG S-19264T (=DSM 44701T), isolated from a smear-ripened cheese.</title>
        <authorList>
            <consortium name="US DOE Joint Genome Institute (JGI-PGF)"/>
            <person name="Walter F."/>
            <person name="Albersmeier A."/>
            <person name="Kalinowski J."/>
            <person name="Ruckert C."/>
        </authorList>
    </citation>
    <scope>NUCLEOTIDE SEQUENCE</scope>
    <source>
        <strain evidence="6">JCM 4369</strain>
    </source>
</reference>
<dbReference type="InterPro" id="IPR002577">
    <property type="entry name" value="HTH_HxlR"/>
</dbReference>
<sequence>MVAVASRIRLEDRECPLSTTVEHVGEWWTLLILHDAFDGYTRFDQFQESLGISSSMLTTRLKTLVADGLLERRPYQTSPVRHEYVLTELGRSLRPVIVALAAWGNSRLAPTERSMILVDARTGEEAEPVVVDAKTGRRLDDSAAYVFTAGPAASDAMRTRYAARPAIPAEEAQVRPEEPRTALSRAASTGCT</sequence>
<name>A0A918MFD8_9ACTN</name>
<dbReference type="GO" id="GO:0003677">
    <property type="term" value="F:DNA binding"/>
    <property type="evidence" value="ECO:0007669"/>
    <property type="project" value="UniProtKB-KW"/>
</dbReference>
<evidence type="ECO:0000256" key="3">
    <source>
        <dbReference type="ARBA" id="ARBA00023163"/>
    </source>
</evidence>
<evidence type="ECO:0000256" key="1">
    <source>
        <dbReference type="ARBA" id="ARBA00023015"/>
    </source>
</evidence>
<dbReference type="Pfam" id="PF01638">
    <property type="entry name" value="HxlR"/>
    <property type="match status" value="1"/>
</dbReference>
<dbReference type="PROSITE" id="PS51118">
    <property type="entry name" value="HTH_HXLR"/>
    <property type="match status" value="1"/>
</dbReference>
<dbReference type="AlphaFoldDB" id="A0A918MFD8"/>
<dbReference type="PANTHER" id="PTHR33204:SF17">
    <property type="entry name" value="TRANSCRIPTIONAL REGULATORY PROTEIN"/>
    <property type="match status" value="1"/>
</dbReference>
<keyword evidence="1" id="KW-0805">Transcription regulation</keyword>
<gene>
    <name evidence="6" type="ORF">GCM10010260_70420</name>
</gene>
<evidence type="ECO:0000259" key="5">
    <source>
        <dbReference type="PROSITE" id="PS51118"/>
    </source>
</evidence>
<evidence type="ECO:0000313" key="7">
    <source>
        <dbReference type="Proteomes" id="UP000618795"/>
    </source>
</evidence>
<evidence type="ECO:0000256" key="4">
    <source>
        <dbReference type="SAM" id="MobiDB-lite"/>
    </source>
</evidence>
<protein>
    <submittedName>
        <fullName evidence="6">Transcriptional regulator</fullName>
    </submittedName>
</protein>
<dbReference type="RefSeq" id="WP_229854575.1">
    <property type="nucleotide sequence ID" value="NZ_BMTD01000021.1"/>
</dbReference>
<feature type="region of interest" description="Disordered" evidence="4">
    <location>
        <begin position="170"/>
        <end position="192"/>
    </location>
</feature>
<dbReference type="Gene3D" id="1.10.10.10">
    <property type="entry name" value="Winged helix-like DNA-binding domain superfamily/Winged helix DNA-binding domain"/>
    <property type="match status" value="1"/>
</dbReference>
<keyword evidence="3" id="KW-0804">Transcription</keyword>
<feature type="domain" description="HTH hxlR-type" evidence="5">
    <location>
        <begin position="15"/>
        <end position="112"/>
    </location>
</feature>
<organism evidence="6 7">
    <name type="scientific">Streptomyces filipinensis</name>
    <dbReference type="NCBI Taxonomy" id="66887"/>
    <lineage>
        <taxon>Bacteria</taxon>
        <taxon>Bacillati</taxon>
        <taxon>Actinomycetota</taxon>
        <taxon>Actinomycetes</taxon>
        <taxon>Kitasatosporales</taxon>
        <taxon>Streptomycetaceae</taxon>
        <taxon>Streptomyces</taxon>
    </lineage>
</organism>
<accession>A0A918MFD8</accession>
<proteinExistence type="predicted"/>
<keyword evidence="7" id="KW-1185">Reference proteome</keyword>
<dbReference type="PANTHER" id="PTHR33204">
    <property type="entry name" value="TRANSCRIPTIONAL REGULATOR, MARR FAMILY"/>
    <property type="match status" value="1"/>
</dbReference>
<evidence type="ECO:0000256" key="2">
    <source>
        <dbReference type="ARBA" id="ARBA00023125"/>
    </source>
</evidence>
<keyword evidence="2" id="KW-0238">DNA-binding</keyword>
<dbReference type="SUPFAM" id="SSF46785">
    <property type="entry name" value="Winged helix' DNA-binding domain"/>
    <property type="match status" value="1"/>
</dbReference>